<dbReference type="EMBL" id="SWFS01000097">
    <property type="protein sequence ID" value="KAA8916477.1"/>
    <property type="molecule type" value="Genomic_DNA"/>
</dbReference>
<evidence type="ECO:0000313" key="2">
    <source>
        <dbReference type="Proteomes" id="UP000761534"/>
    </source>
</evidence>
<dbReference type="Proteomes" id="UP000761534">
    <property type="component" value="Unassembled WGS sequence"/>
</dbReference>
<gene>
    <name evidence="1" type="ORF">TRICI_001340</name>
</gene>
<dbReference type="VEuPathDB" id="FungiDB:TRICI_001340"/>
<keyword evidence="2" id="KW-1185">Reference proteome</keyword>
<comment type="caution">
    <text evidence="1">The sequence shown here is derived from an EMBL/GenBank/DDBJ whole genome shotgun (WGS) entry which is preliminary data.</text>
</comment>
<evidence type="ECO:0000313" key="1">
    <source>
        <dbReference type="EMBL" id="KAA8916477.1"/>
    </source>
</evidence>
<dbReference type="AlphaFoldDB" id="A0A642VA72"/>
<proteinExistence type="predicted"/>
<sequence length="415" mass="48132">MTEGQVKKEVSKEKSGYTTVPAEKKEHVEKFISTLIKISRKFRYGVSERRGVEYVEFADRFGLNIQGSALDRLFYGMLTSELKCIVELVRFICVKNRHDEIPHSYELLHPNLIAEMMEAYMPLLFRKEEMNIYVEAFPELVTRICKDVKGYSIFALRKLEDDEPKNYGSTGSRGREIKNFLGKYHTAEFITIPEEGPNHLISHKYLQELKTVFRESLKQCLDYRYTDICSKTSKTIAMWIGHELPRHDVIRYFVTMVDERSANLLKGNQRLLEYSSIVVGDLDTFLFCSSQINEWLRLHPKILPHRGDGREQLRIGNITEHIFETILKYVDVVTLERMYNKTDADMEDALTRLQNINDPPLQHNLGPTCASTLEIPFTTDCTDTMQPAVAPQTTTKTAEQTVEELVKKYTNVYEN</sequence>
<name>A0A642VA72_9ASCO</name>
<accession>A0A642VA72</accession>
<organism evidence="1 2">
    <name type="scientific">Trichomonascus ciferrii</name>
    <dbReference type="NCBI Taxonomy" id="44093"/>
    <lineage>
        <taxon>Eukaryota</taxon>
        <taxon>Fungi</taxon>
        <taxon>Dikarya</taxon>
        <taxon>Ascomycota</taxon>
        <taxon>Saccharomycotina</taxon>
        <taxon>Dipodascomycetes</taxon>
        <taxon>Dipodascales</taxon>
        <taxon>Trichomonascaceae</taxon>
        <taxon>Trichomonascus</taxon>
        <taxon>Trichomonascus ciferrii complex</taxon>
    </lineage>
</organism>
<reference evidence="1" key="1">
    <citation type="journal article" date="2019" name="G3 (Bethesda)">
        <title>Genome Assemblies of Two Rare Opportunistic Yeast Pathogens: Diutina rugosa (syn. Candida rugosa) and Trichomonascus ciferrii (syn. Candida ciferrii).</title>
        <authorList>
            <person name="Mixao V."/>
            <person name="Saus E."/>
            <person name="Hansen A.P."/>
            <person name="Lass-Florl C."/>
            <person name="Gabaldon T."/>
        </authorList>
    </citation>
    <scope>NUCLEOTIDE SEQUENCE</scope>
    <source>
        <strain evidence="1">CBS 4856</strain>
    </source>
</reference>
<protein>
    <submittedName>
        <fullName evidence="1">Uncharacterized protein</fullName>
    </submittedName>
</protein>